<evidence type="ECO:0000259" key="2">
    <source>
        <dbReference type="PROSITE" id="PS51186"/>
    </source>
</evidence>
<dbReference type="AlphaFoldDB" id="A0A816CTW7"/>
<organism evidence="3 4">
    <name type="scientific">Adineta ricciae</name>
    <name type="common">Rotifer</name>
    <dbReference type="NCBI Taxonomy" id="249248"/>
    <lineage>
        <taxon>Eukaryota</taxon>
        <taxon>Metazoa</taxon>
        <taxon>Spiralia</taxon>
        <taxon>Gnathifera</taxon>
        <taxon>Rotifera</taxon>
        <taxon>Eurotatoria</taxon>
        <taxon>Bdelloidea</taxon>
        <taxon>Adinetida</taxon>
        <taxon>Adinetidae</taxon>
        <taxon>Adineta</taxon>
    </lineage>
</organism>
<evidence type="ECO:0000256" key="1">
    <source>
        <dbReference type="ARBA" id="ARBA00022679"/>
    </source>
</evidence>
<name>A0A816CTW7_ADIRI</name>
<dbReference type="EMBL" id="CAJNOR010007958">
    <property type="protein sequence ID" value="CAF1626168.1"/>
    <property type="molecule type" value="Genomic_DNA"/>
</dbReference>
<protein>
    <recommendedName>
        <fullName evidence="2">N-acetyltransferase domain-containing protein</fullName>
    </recommendedName>
</protein>
<dbReference type="PROSITE" id="PS51186">
    <property type="entry name" value="GNAT"/>
    <property type="match status" value="1"/>
</dbReference>
<dbReference type="Pfam" id="PF00583">
    <property type="entry name" value="Acetyltransf_1"/>
    <property type="match status" value="1"/>
</dbReference>
<dbReference type="InterPro" id="IPR016181">
    <property type="entry name" value="Acyl_CoA_acyltransferase"/>
</dbReference>
<keyword evidence="4" id="KW-1185">Reference proteome</keyword>
<evidence type="ECO:0000313" key="4">
    <source>
        <dbReference type="Proteomes" id="UP000663828"/>
    </source>
</evidence>
<feature type="domain" description="N-acetyltransferase" evidence="2">
    <location>
        <begin position="11"/>
        <end position="189"/>
    </location>
</feature>
<sequence length="217" mass="24844">MTSETNPSPSIIIRSFQASDLAQCHALFSAGHMSYGNAKEYIDHAMRKDISDIDKNYMQVTNGHWWVAVSTEDNRIIGQIAILPLKIGDPSFYKTMPDDERDRTCELIRLGVAPDAQRLGIGRKLISTLFEFARERGFDQVHLTTLTSMDKACAFYERNDFVKGYIEKYSRNDIKGESSGCTILDPNATIPEEDQRQMKMQLDKAAFLYIQHYFRKL</sequence>
<dbReference type="InterPro" id="IPR000182">
    <property type="entry name" value="GNAT_dom"/>
</dbReference>
<accession>A0A816CTW7</accession>
<reference evidence="3" key="1">
    <citation type="submission" date="2021-02" db="EMBL/GenBank/DDBJ databases">
        <authorList>
            <person name="Nowell W R."/>
        </authorList>
    </citation>
    <scope>NUCLEOTIDE SEQUENCE</scope>
</reference>
<dbReference type="Gene3D" id="3.40.630.30">
    <property type="match status" value="1"/>
</dbReference>
<proteinExistence type="predicted"/>
<dbReference type="InterPro" id="IPR050769">
    <property type="entry name" value="NAT_camello-type"/>
</dbReference>
<keyword evidence="1" id="KW-0808">Transferase</keyword>
<gene>
    <name evidence="3" type="ORF">XAT740_LOCUS50934</name>
</gene>
<dbReference type="CDD" id="cd04301">
    <property type="entry name" value="NAT_SF"/>
    <property type="match status" value="1"/>
</dbReference>
<dbReference type="Proteomes" id="UP000663828">
    <property type="component" value="Unassembled WGS sequence"/>
</dbReference>
<dbReference type="SUPFAM" id="SSF55729">
    <property type="entry name" value="Acyl-CoA N-acyltransferases (Nat)"/>
    <property type="match status" value="1"/>
</dbReference>
<comment type="caution">
    <text evidence="3">The sequence shown here is derived from an EMBL/GenBank/DDBJ whole genome shotgun (WGS) entry which is preliminary data.</text>
</comment>
<dbReference type="GO" id="GO:0008080">
    <property type="term" value="F:N-acetyltransferase activity"/>
    <property type="evidence" value="ECO:0007669"/>
    <property type="project" value="InterPro"/>
</dbReference>
<dbReference type="PANTHER" id="PTHR13947:SF37">
    <property type="entry name" value="LD18367P"/>
    <property type="match status" value="1"/>
</dbReference>
<evidence type="ECO:0000313" key="3">
    <source>
        <dbReference type="EMBL" id="CAF1626168.1"/>
    </source>
</evidence>
<dbReference type="PANTHER" id="PTHR13947">
    <property type="entry name" value="GNAT FAMILY N-ACETYLTRANSFERASE"/>
    <property type="match status" value="1"/>
</dbReference>